<reference evidence="6" key="1">
    <citation type="journal article" date="2024" name="BMC Genomics">
        <title>Functional annotation of a divergent genome using sequence and structure-based similarity.</title>
        <authorList>
            <person name="Svedberg D."/>
            <person name="Winiger R.R."/>
            <person name="Berg A."/>
            <person name="Sharma H."/>
            <person name="Tellgren-Roth C."/>
            <person name="Debrunner-Vossbrinck B.A."/>
            <person name="Vossbrinck C.R."/>
            <person name="Barandun J."/>
        </authorList>
    </citation>
    <scope>NUCLEOTIDE SEQUENCE</scope>
    <source>
        <strain evidence="6">Illinois isolate</strain>
    </source>
</reference>
<evidence type="ECO:0000256" key="1">
    <source>
        <dbReference type="ARBA" id="ARBA00013260"/>
    </source>
</evidence>
<dbReference type="InterPro" id="IPR002833">
    <property type="entry name" value="PTH2"/>
</dbReference>
<evidence type="ECO:0000256" key="2">
    <source>
        <dbReference type="ARBA" id="ARBA00022801"/>
    </source>
</evidence>
<evidence type="ECO:0000313" key="6">
    <source>
        <dbReference type="EMBL" id="WUR05145.1"/>
    </source>
</evidence>
<dbReference type="AlphaFoldDB" id="A0AAX4JGJ0"/>
<keyword evidence="2 6" id="KW-0378">Hydrolase</keyword>
<dbReference type="Gene3D" id="3.40.1490.10">
    <property type="entry name" value="Bit1"/>
    <property type="match status" value="1"/>
</dbReference>
<dbReference type="PANTHER" id="PTHR12649">
    <property type="entry name" value="PEPTIDYL-TRNA HYDROLASE 2"/>
    <property type="match status" value="1"/>
</dbReference>
<sequence length="134" mass="15134">MKGLLIIGIVFIFLILLVYFSLRKSKSSPSTTIFLINSSLKMSKGKIISQIAHAFSNIYRLNYSDWEKSSIVIYKASSKEMEDLAGRAHNSEIKYSKIHDAGRTQIASGSNTVLIIGPLRNTYLEWFTDLNKLL</sequence>
<proteinExistence type="inferred from homology"/>
<evidence type="ECO:0000313" key="7">
    <source>
        <dbReference type="Proteomes" id="UP001334084"/>
    </source>
</evidence>
<keyword evidence="7" id="KW-1185">Reference proteome</keyword>
<dbReference type="EMBL" id="CP142737">
    <property type="protein sequence ID" value="WUR05145.1"/>
    <property type="molecule type" value="Genomic_DNA"/>
</dbReference>
<name>A0AAX4JGJ0_9MICR</name>
<comment type="similarity">
    <text evidence="3">Belongs to the PTH2 family.</text>
</comment>
<evidence type="ECO:0000256" key="5">
    <source>
        <dbReference type="SAM" id="Phobius"/>
    </source>
</evidence>
<gene>
    <name evidence="6" type="ORF">VNE69_12130</name>
</gene>
<evidence type="ECO:0000256" key="4">
    <source>
        <dbReference type="ARBA" id="ARBA00048707"/>
    </source>
</evidence>
<dbReference type="EC" id="3.1.1.29" evidence="1"/>
<feature type="transmembrane region" description="Helical" evidence="5">
    <location>
        <begin position="6"/>
        <end position="22"/>
    </location>
</feature>
<evidence type="ECO:0000256" key="3">
    <source>
        <dbReference type="ARBA" id="ARBA00038050"/>
    </source>
</evidence>
<dbReference type="GO" id="GO:0005829">
    <property type="term" value="C:cytosol"/>
    <property type="evidence" value="ECO:0007669"/>
    <property type="project" value="TreeGrafter"/>
</dbReference>
<dbReference type="InterPro" id="IPR023476">
    <property type="entry name" value="Pep_tRNA_hydro_II_dom_sf"/>
</dbReference>
<dbReference type="Pfam" id="PF01981">
    <property type="entry name" value="PTH2"/>
    <property type="match status" value="1"/>
</dbReference>
<comment type="catalytic activity">
    <reaction evidence="4">
        <text>an N-acyl-L-alpha-aminoacyl-tRNA + H2O = an N-acyl-L-amino acid + a tRNA + H(+)</text>
        <dbReference type="Rhea" id="RHEA:54448"/>
        <dbReference type="Rhea" id="RHEA-COMP:10123"/>
        <dbReference type="Rhea" id="RHEA-COMP:13883"/>
        <dbReference type="ChEBI" id="CHEBI:15377"/>
        <dbReference type="ChEBI" id="CHEBI:15378"/>
        <dbReference type="ChEBI" id="CHEBI:59874"/>
        <dbReference type="ChEBI" id="CHEBI:78442"/>
        <dbReference type="ChEBI" id="CHEBI:138191"/>
        <dbReference type="EC" id="3.1.1.29"/>
    </reaction>
</comment>
<organism evidence="6 7">
    <name type="scientific">Vairimorpha necatrix</name>
    <dbReference type="NCBI Taxonomy" id="6039"/>
    <lineage>
        <taxon>Eukaryota</taxon>
        <taxon>Fungi</taxon>
        <taxon>Fungi incertae sedis</taxon>
        <taxon>Microsporidia</taxon>
        <taxon>Nosematidae</taxon>
        <taxon>Vairimorpha</taxon>
    </lineage>
</organism>
<dbReference type="Proteomes" id="UP001334084">
    <property type="component" value="Chromosome 12"/>
</dbReference>
<keyword evidence="5" id="KW-0472">Membrane</keyword>
<protein>
    <recommendedName>
        <fullName evidence="1">peptidyl-tRNA hydrolase</fullName>
        <ecNumber evidence="1">3.1.1.29</ecNumber>
    </recommendedName>
</protein>
<dbReference type="PANTHER" id="PTHR12649:SF11">
    <property type="entry name" value="PEPTIDYL-TRNA HYDROLASE 2, MITOCHONDRIAL"/>
    <property type="match status" value="1"/>
</dbReference>
<keyword evidence="5" id="KW-0812">Transmembrane</keyword>
<dbReference type="SUPFAM" id="SSF102462">
    <property type="entry name" value="Peptidyl-tRNA hydrolase II"/>
    <property type="match status" value="1"/>
</dbReference>
<dbReference type="RefSeq" id="XP_065331290.1">
    <property type="nucleotide sequence ID" value="XM_065475218.1"/>
</dbReference>
<dbReference type="KEGG" id="vnx:VNE69_12130"/>
<dbReference type="GO" id="GO:0004045">
    <property type="term" value="F:peptidyl-tRNA hydrolase activity"/>
    <property type="evidence" value="ECO:0007669"/>
    <property type="project" value="UniProtKB-EC"/>
</dbReference>
<accession>A0AAX4JGJ0</accession>
<keyword evidence="5" id="KW-1133">Transmembrane helix</keyword>
<dbReference type="GeneID" id="90542992"/>